<dbReference type="Proteomes" id="UP001153331">
    <property type="component" value="Unassembled WGS sequence"/>
</dbReference>
<keyword evidence="2" id="KW-1185">Reference proteome</keyword>
<evidence type="ECO:0000313" key="2">
    <source>
        <dbReference type="Proteomes" id="UP001153331"/>
    </source>
</evidence>
<proteinExistence type="predicted"/>
<dbReference type="EMBL" id="JAPHNI010001930">
    <property type="protein sequence ID" value="KAJ8104572.1"/>
    <property type="molecule type" value="Genomic_DNA"/>
</dbReference>
<comment type="caution">
    <text evidence="1">The sequence shown here is derived from an EMBL/GenBank/DDBJ whole genome shotgun (WGS) entry which is preliminary data.</text>
</comment>
<sequence length="83" mass="9092">MNLDDVEAQPFADSPNGDGAVDRRLAHLGSAAVVMERKGGRPATPYLRHVLSLGDHRREPKHRGNTVMVQQGIEHASSAGYYR</sequence>
<reference evidence="1" key="1">
    <citation type="submission" date="2022-11" db="EMBL/GenBank/DDBJ databases">
        <title>Genome Sequence of Boeremia exigua.</title>
        <authorList>
            <person name="Buettner E."/>
        </authorList>
    </citation>
    <scope>NUCLEOTIDE SEQUENCE</scope>
    <source>
        <strain evidence="1">CU02</strain>
    </source>
</reference>
<name>A0ACC2HNB9_9PLEO</name>
<evidence type="ECO:0000313" key="1">
    <source>
        <dbReference type="EMBL" id="KAJ8104572.1"/>
    </source>
</evidence>
<organism evidence="1 2">
    <name type="scientific">Boeremia exigua</name>
    <dbReference type="NCBI Taxonomy" id="749465"/>
    <lineage>
        <taxon>Eukaryota</taxon>
        <taxon>Fungi</taxon>
        <taxon>Dikarya</taxon>
        <taxon>Ascomycota</taxon>
        <taxon>Pezizomycotina</taxon>
        <taxon>Dothideomycetes</taxon>
        <taxon>Pleosporomycetidae</taxon>
        <taxon>Pleosporales</taxon>
        <taxon>Pleosporineae</taxon>
        <taxon>Didymellaceae</taxon>
        <taxon>Boeremia</taxon>
    </lineage>
</organism>
<gene>
    <name evidence="1" type="ORF">OPT61_g10687</name>
</gene>
<protein>
    <submittedName>
        <fullName evidence="1">Uncharacterized protein</fullName>
    </submittedName>
</protein>
<accession>A0ACC2HNB9</accession>